<evidence type="ECO:0000313" key="1">
    <source>
        <dbReference type="EMBL" id="VAZ96357.1"/>
    </source>
</evidence>
<evidence type="ECO:0000313" key="2">
    <source>
        <dbReference type="Proteomes" id="UP000271464"/>
    </source>
</evidence>
<proteinExistence type="predicted"/>
<dbReference type="EMBL" id="UPHM01000092">
    <property type="protein sequence ID" value="VAZ96357.1"/>
    <property type="molecule type" value="Genomic_DNA"/>
</dbReference>
<dbReference type="Proteomes" id="UP000271464">
    <property type="component" value="Unassembled WGS sequence"/>
</dbReference>
<keyword evidence="2" id="KW-1185">Reference proteome</keyword>
<organism evidence="1 2">
    <name type="scientific">Mycobacterium persicum</name>
    <dbReference type="NCBI Taxonomy" id="1487726"/>
    <lineage>
        <taxon>Bacteria</taxon>
        <taxon>Bacillati</taxon>
        <taxon>Actinomycetota</taxon>
        <taxon>Actinomycetes</taxon>
        <taxon>Mycobacteriales</taxon>
        <taxon>Mycobacteriaceae</taxon>
        <taxon>Mycobacterium</taxon>
    </lineage>
</organism>
<gene>
    <name evidence="1" type="ORF">LAUMK4_03479</name>
</gene>
<sequence length="50" mass="5355">MSRFAHLVATNSLRPLGSSLKAVVGLRLGVGDGNPALVRMGRWLTAPRVR</sequence>
<protein>
    <submittedName>
        <fullName evidence="1">Uncharacterized protein</fullName>
    </submittedName>
</protein>
<comment type="caution">
    <text evidence="1">The sequence shown here is derived from an EMBL/GenBank/DDBJ whole genome shotgun (WGS) entry which is preliminary data.</text>
</comment>
<name>A0ABY6RKY4_9MYCO</name>
<accession>A0ABY6RKY4</accession>
<reference evidence="1 2" key="1">
    <citation type="submission" date="2018-09" db="EMBL/GenBank/DDBJ databases">
        <authorList>
            <person name="Tagini F."/>
        </authorList>
    </citation>
    <scope>NUCLEOTIDE SEQUENCE [LARGE SCALE GENOMIC DNA]</scope>
    <source>
        <strain evidence="1 2">MK4</strain>
    </source>
</reference>